<reference evidence="2 3" key="1">
    <citation type="submission" date="2017-06" db="EMBL/GenBank/DDBJ databases">
        <title>Draft Genome Sequence of Natranaerobius trueperi halophilic, alkalithermophilic bacteria from soda lakes.</title>
        <authorList>
            <person name="Zhao B."/>
        </authorList>
    </citation>
    <scope>NUCLEOTIDE SEQUENCE [LARGE SCALE GENOMIC DNA]</scope>
    <source>
        <strain evidence="2 3">DSM 18760</strain>
    </source>
</reference>
<dbReference type="SUPFAM" id="SSF55874">
    <property type="entry name" value="ATPase domain of HSP90 chaperone/DNA topoisomerase II/histidine kinase"/>
    <property type="match status" value="1"/>
</dbReference>
<proteinExistence type="predicted"/>
<name>A0A226C2L6_9FIRM</name>
<evidence type="ECO:0000313" key="2">
    <source>
        <dbReference type="EMBL" id="OWZ84647.1"/>
    </source>
</evidence>
<protein>
    <recommendedName>
        <fullName evidence="1">Histidine kinase/HSP90-like ATPase domain-containing protein</fullName>
    </recommendedName>
</protein>
<gene>
    <name evidence="2" type="ORF">CDO51_02485</name>
</gene>
<keyword evidence="3" id="KW-1185">Reference proteome</keyword>
<evidence type="ECO:0000313" key="3">
    <source>
        <dbReference type="Proteomes" id="UP000214588"/>
    </source>
</evidence>
<comment type="caution">
    <text evidence="2">The sequence shown here is derived from an EMBL/GenBank/DDBJ whole genome shotgun (WGS) entry which is preliminary data.</text>
</comment>
<organism evidence="2 3">
    <name type="scientific">Natranaerobius trueperi</name>
    <dbReference type="NCBI Taxonomy" id="759412"/>
    <lineage>
        <taxon>Bacteria</taxon>
        <taxon>Bacillati</taxon>
        <taxon>Bacillota</taxon>
        <taxon>Clostridia</taxon>
        <taxon>Natranaerobiales</taxon>
        <taxon>Natranaerobiaceae</taxon>
        <taxon>Natranaerobius</taxon>
    </lineage>
</organism>
<dbReference type="EMBL" id="NIQC01000003">
    <property type="protein sequence ID" value="OWZ84647.1"/>
    <property type="molecule type" value="Genomic_DNA"/>
</dbReference>
<dbReference type="AlphaFoldDB" id="A0A226C2L6"/>
<feature type="domain" description="Histidine kinase/HSP90-like ATPase" evidence="1">
    <location>
        <begin position="37"/>
        <end position="110"/>
    </location>
</feature>
<dbReference type="OrthoDB" id="1677679at2"/>
<dbReference type="Pfam" id="PF02518">
    <property type="entry name" value="HATPase_c"/>
    <property type="match status" value="1"/>
</dbReference>
<sequence length="110" mass="12493">MNITLNTHKKIAEEKGIDCNFGIKDDLNEWYFKSWDLNAIVGNPLNNSFESVLKNNGEKYVSIELLVNEHGHNQINVINNGPMITQREKEAIFESGYTTKGNGRGYGLYI</sequence>
<dbReference type="RefSeq" id="WP_089022717.1">
    <property type="nucleotide sequence ID" value="NZ_NIQC01000003.1"/>
</dbReference>
<accession>A0A226C2L6</accession>
<dbReference type="InterPro" id="IPR003594">
    <property type="entry name" value="HATPase_dom"/>
</dbReference>
<dbReference type="InterPro" id="IPR036890">
    <property type="entry name" value="HATPase_C_sf"/>
</dbReference>
<evidence type="ECO:0000259" key="1">
    <source>
        <dbReference type="Pfam" id="PF02518"/>
    </source>
</evidence>
<dbReference type="Gene3D" id="3.30.565.10">
    <property type="entry name" value="Histidine kinase-like ATPase, C-terminal domain"/>
    <property type="match status" value="1"/>
</dbReference>
<dbReference type="Proteomes" id="UP000214588">
    <property type="component" value="Unassembled WGS sequence"/>
</dbReference>